<reference evidence="6 7" key="1">
    <citation type="submission" date="2018-09" db="EMBL/GenBank/DDBJ databases">
        <title>Phylogeny of the Shewanellaceae, and recommendation for two new genera, Pseudoshewanella and Parashewanella.</title>
        <authorList>
            <person name="Wang G."/>
        </authorList>
    </citation>
    <scope>NUCLEOTIDE SEQUENCE [LARGE SCALE GENOMIC DNA]</scope>
    <source>
        <strain evidence="6 7">C51</strain>
    </source>
</reference>
<dbReference type="InterPro" id="IPR003439">
    <property type="entry name" value="ABC_transporter-like_ATP-bd"/>
</dbReference>
<keyword evidence="4 6" id="KW-0067">ATP-binding</keyword>
<evidence type="ECO:0000313" key="6">
    <source>
        <dbReference type="EMBL" id="RLV59880.1"/>
    </source>
</evidence>
<dbReference type="InterPro" id="IPR017911">
    <property type="entry name" value="MacB-like_ATP-bd"/>
</dbReference>
<evidence type="ECO:0000313" key="7">
    <source>
        <dbReference type="Proteomes" id="UP000281474"/>
    </source>
</evidence>
<dbReference type="CDD" id="cd03255">
    <property type="entry name" value="ABC_MJ0796_LolCDE_FtsE"/>
    <property type="match status" value="1"/>
</dbReference>
<dbReference type="OrthoDB" id="9802264at2"/>
<evidence type="ECO:0000259" key="5">
    <source>
        <dbReference type="PROSITE" id="PS50893"/>
    </source>
</evidence>
<dbReference type="EMBL" id="QZEI01000025">
    <property type="protein sequence ID" value="RLV59880.1"/>
    <property type="molecule type" value="Genomic_DNA"/>
</dbReference>
<comment type="similarity">
    <text evidence="1">Belongs to the ABC transporter superfamily.</text>
</comment>
<evidence type="ECO:0000256" key="4">
    <source>
        <dbReference type="ARBA" id="ARBA00022840"/>
    </source>
</evidence>
<accession>A0A3L8PX35</accession>
<dbReference type="GO" id="GO:0005524">
    <property type="term" value="F:ATP binding"/>
    <property type="evidence" value="ECO:0007669"/>
    <property type="project" value="UniProtKB-KW"/>
</dbReference>
<dbReference type="PANTHER" id="PTHR42798">
    <property type="entry name" value="LIPOPROTEIN-RELEASING SYSTEM ATP-BINDING PROTEIN LOLD"/>
    <property type="match status" value="1"/>
</dbReference>
<dbReference type="Pfam" id="PF00005">
    <property type="entry name" value="ABC_tran"/>
    <property type="match status" value="1"/>
</dbReference>
<dbReference type="AlphaFoldDB" id="A0A3L8PX35"/>
<keyword evidence="2" id="KW-0813">Transport</keyword>
<comment type="caution">
    <text evidence="6">The sequence shown here is derived from an EMBL/GenBank/DDBJ whole genome shotgun (WGS) entry which is preliminary data.</text>
</comment>
<sequence>MKNAVVVAKDVVKTFGQGDTLITAMDHLSLELYSSEMTLVKGPSGSGKSTLISSLGGLQRPNSGEVHVLGEAIWSKKEGELDDFRAKHCGFVFQSMGLFASLTAHEQIVLPLQYMGSDFKIASKIADELLEEVGLGHRRNNRPAQMSGGENQRVAIARMLAKEPKIIFADEPTSALDSKNGQIVADLLHRSAKLHDAMVLCVTHDDRLTGHADRILTIEDGKIFSDTRPAKQ</sequence>
<dbReference type="Proteomes" id="UP000281474">
    <property type="component" value="Unassembled WGS sequence"/>
</dbReference>
<feature type="domain" description="ABC transporter" evidence="5">
    <location>
        <begin position="6"/>
        <end position="232"/>
    </location>
</feature>
<dbReference type="Gene3D" id="3.40.50.300">
    <property type="entry name" value="P-loop containing nucleotide triphosphate hydrolases"/>
    <property type="match status" value="1"/>
</dbReference>
<dbReference type="PROSITE" id="PS50893">
    <property type="entry name" value="ABC_TRANSPORTER_2"/>
    <property type="match status" value="1"/>
</dbReference>
<dbReference type="SMART" id="SM00382">
    <property type="entry name" value="AAA"/>
    <property type="match status" value="1"/>
</dbReference>
<proteinExistence type="inferred from homology"/>
<name>A0A3L8PX35_9GAMM</name>
<protein>
    <submittedName>
        <fullName evidence="6">ABC transporter ATP-binding protein</fullName>
    </submittedName>
</protein>
<dbReference type="RefSeq" id="WP_121838848.1">
    <property type="nucleotide sequence ID" value="NZ_ML014774.1"/>
</dbReference>
<dbReference type="SUPFAM" id="SSF52540">
    <property type="entry name" value="P-loop containing nucleoside triphosphate hydrolases"/>
    <property type="match status" value="1"/>
</dbReference>
<gene>
    <name evidence="6" type="ORF">D5018_09935</name>
</gene>
<evidence type="ECO:0000256" key="2">
    <source>
        <dbReference type="ARBA" id="ARBA00022448"/>
    </source>
</evidence>
<dbReference type="InterPro" id="IPR003593">
    <property type="entry name" value="AAA+_ATPase"/>
</dbReference>
<dbReference type="GO" id="GO:0016887">
    <property type="term" value="F:ATP hydrolysis activity"/>
    <property type="evidence" value="ECO:0007669"/>
    <property type="project" value="InterPro"/>
</dbReference>
<dbReference type="PANTHER" id="PTHR42798:SF7">
    <property type="entry name" value="ALPHA-D-RIBOSE 1-METHYLPHOSPHONATE 5-TRIPHOSPHATE SYNTHASE SUBUNIT PHNL"/>
    <property type="match status" value="1"/>
</dbReference>
<evidence type="ECO:0000256" key="1">
    <source>
        <dbReference type="ARBA" id="ARBA00005417"/>
    </source>
</evidence>
<evidence type="ECO:0000256" key="3">
    <source>
        <dbReference type="ARBA" id="ARBA00022741"/>
    </source>
</evidence>
<keyword evidence="7" id="KW-1185">Reference proteome</keyword>
<dbReference type="InterPro" id="IPR027417">
    <property type="entry name" value="P-loop_NTPase"/>
</dbReference>
<keyword evidence="3" id="KW-0547">Nucleotide-binding</keyword>
<organism evidence="6 7">
    <name type="scientific">Parashewanella curva</name>
    <dbReference type="NCBI Taxonomy" id="2338552"/>
    <lineage>
        <taxon>Bacteria</taxon>
        <taxon>Pseudomonadati</taxon>
        <taxon>Pseudomonadota</taxon>
        <taxon>Gammaproteobacteria</taxon>
        <taxon>Alteromonadales</taxon>
        <taxon>Shewanellaceae</taxon>
        <taxon>Parashewanella</taxon>
    </lineage>
</organism>